<reference evidence="2 3" key="1">
    <citation type="submission" date="2020-08" db="EMBL/GenBank/DDBJ databases">
        <title>Sequencing the genomes of 1000 actinobacteria strains.</title>
        <authorList>
            <person name="Klenk H.-P."/>
        </authorList>
    </citation>
    <scope>NUCLEOTIDE SEQUENCE [LARGE SCALE GENOMIC DNA]</scope>
    <source>
        <strain evidence="2 3">DSM 43149</strain>
    </source>
</reference>
<feature type="compositionally biased region" description="Basic and acidic residues" evidence="1">
    <location>
        <begin position="48"/>
        <end position="63"/>
    </location>
</feature>
<keyword evidence="3" id="KW-1185">Reference proteome</keyword>
<proteinExistence type="predicted"/>
<feature type="compositionally biased region" description="Acidic residues" evidence="1">
    <location>
        <begin position="201"/>
        <end position="221"/>
    </location>
</feature>
<dbReference type="Proteomes" id="UP000578112">
    <property type="component" value="Unassembled WGS sequence"/>
</dbReference>
<evidence type="ECO:0000313" key="3">
    <source>
        <dbReference type="Proteomes" id="UP000578112"/>
    </source>
</evidence>
<feature type="compositionally biased region" description="Low complexity" evidence="1">
    <location>
        <begin position="228"/>
        <end position="265"/>
    </location>
</feature>
<accession>A0A7W7I461</accession>
<evidence type="ECO:0000313" key="2">
    <source>
        <dbReference type="EMBL" id="MBB4766095.1"/>
    </source>
</evidence>
<feature type="compositionally biased region" description="Acidic residues" evidence="1">
    <location>
        <begin position="179"/>
        <end position="191"/>
    </location>
</feature>
<sequence length="371" mass="38814">MRFFSNDAREADDELALDDRPDRVQSDPVAVPNQRPPSPWSNTPSAGDGDRETADDEPRDRTADPAADAVDDPADDDKTAGPGDRTTAFGVASPQENRWGAVPDADTPYAGSAAVTAPADTRLDDEDRVDAHDHGGPADDVDVPLDEPAAGEKSEEDEDAEEARARSDEGDPDAVGSESAEEEDEDEDDGPEAVGTATDAAGDDVPADSETAVDDTDEPADEDRPGEPAAVAPVTDAPLAADDTPAADETPATDEPATDDTAAADTVAAAAAVPVAVGAAATGAAAKTETIFGADDAKSFQERWREVQLRFVDSPKDAAAEATTLIDEAVDKLTAGLKAQRDELIDDTEDTERLRLQLRGYRDILNRILSL</sequence>
<dbReference type="AlphaFoldDB" id="A0A7W7I461"/>
<gene>
    <name evidence="2" type="ORF">BJ971_006651</name>
</gene>
<protein>
    <submittedName>
        <fullName evidence="2">Uncharacterized protein</fullName>
    </submittedName>
</protein>
<dbReference type="RefSeq" id="WP_184997139.1">
    <property type="nucleotide sequence ID" value="NZ_BOMK01000097.1"/>
</dbReference>
<feature type="region of interest" description="Disordered" evidence="1">
    <location>
        <begin position="1"/>
        <end position="265"/>
    </location>
</feature>
<dbReference type="EMBL" id="JACHNH010000001">
    <property type="protein sequence ID" value="MBB4766095.1"/>
    <property type="molecule type" value="Genomic_DNA"/>
</dbReference>
<comment type="caution">
    <text evidence="2">The sequence shown here is derived from an EMBL/GenBank/DDBJ whole genome shotgun (WGS) entry which is preliminary data.</text>
</comment>
<evidence type="ECO:0000256" key="1">
    <source>
        <dbReference type="SAM" id="MobiDB-lite"/>
    </source>
</evidence>
<organism evidence="2 3">
    <name type="scientific">Actinoplanes digitatis</name>
    <dbReference type="NCBI Taxonomy" id="1868"/>
    <lineage>
        <taxon>Bacteria</taxon>
        <taxon>Bacillati</taxon>
        <taxon>Actinomycetota</taxon>
        <taxon>Actinomycetes</taxon>
        <taxon>Micromonosporales</taxon>
        <taxon>Micromonosporaceae</taxon>
        <taxon>Actinoplanes</taxon>
    </lineage>
</organism>
<name>A0A7W7I461_9ACTN</name>